<dbReference type="InterPro" id="IPR020347">
    <property type="entry name" value="Pop8"/>
</dbReference>
<gene>
    <name evidence="2" type="ORF">ED733_007632</name>
</gene>
<dbReference type="GO" id="GO:0000172">
    <property type="term" value="C:ribonuclease MRP complex"/>
    <property type="evidence" value="ECO:0007669"/>
    <property type="project" value="InterPro"/>
</dbReference>
<dbReference type="GO" id="GO:0034965">
    <property type="term" value="P:intronic box C/D snoRNA processing"/>
    <property type="evidence" value="ECO:0007669"/>
    <property type="project" value="TreeGrafter"/>
</dbReference>
<dbReference type="GO" id="GO:0005655">
    <property type="term" value="C:nucleolar ribonuclease P complex"/>
    <property type="evidence" value="ECO:0007669"/>
    <property type="project" value="InterPro"/>
</dbReference>
<dbReference type="EMBL" id="SBHS01000003">
    <property type="protein sequence ID" value="TWU77562.1"/>
    <property type="molecule type" value="Genomic_DNA"/>
</dbReference>
<name>A0A5C6GIC3_METRR</name>
<dbReference type="GO" id="GO:0000294">
    <property type="term" value="P:nuclear-transcribed mRNA catabolic process, RNase MRP-dependent"/>
    <property type="evidence" value="ECO:0007669"/>
    <property type="project" value="TreeGrafter"/>
</dbReference>
<accession>A0A5C6GIC3</accession>
<dbReference type="GO" id="GO:0008033">
    <property type="term" value="P:tRNA processing"/>
    <property type="evidence" value="ECO:0007669"/>
    <property type="project" value="InterPro"/>
</dbReference>
<dbReference type="GO" id="GO:0004526">
    <property type="term" value="F:ribonuclease P activity"/>
    <property type="evidence" value="ECO:0007669"/>
    <property type="project" value="TreeGrafter"/>
</dbReference>
<evidence type="ECO:0000313" key="3">
    <source>
        <dbReference type="Proteomes" id="UP000317257"/>
    </source>
</evidence>
<organism evidence="2 3">
    <name type="scientific">Metarhizium rileyi (strain RCEF 4871)</name>
    <name type="common">Nomuraea rileyi</name>
    <dbReference type="NCBI Taxonomy" id="1649241"/>
    <lineage>
        <taxon>Eukaryota</taxon>
        <taxon>Fungi</taxon>
        <taxon>Dikarya</taxon>
        <taxon>Ascomycota</taxon>
        <taxon>Pezizomycotina</taxon>
        <taxon>Sordariomycetes</taxon>
        <taxon>Hypocreomycetidae</taxon>
        <taxon>Hypocreales</taxon>
        <taxon>Clavicipitaceae</taxon>
        <taxon>Metarhizium</taxon>
    </lineage>
</organism>
<comment type="caution">
    <text evidence="2">The sequence shown here is derived from an EMBL/GenBank/DDBJ whole genome shotgun (WGS) entry which is preliminary data.</text>
</comment>
<dbReference type="Pfam" id="PF20976">
    <property type="entry name" value="Pop8"/>
    <property type="match status" value="1"/>
</dbReference>
<sequence>MSASSPSQEAAQGHGQGSSYVLRAQTLSSPFSYAHLELATDGPQEVHLDDLLVKSYFTAALRQFLGLTGQAIPIDILKTQEKACWVRLPKEDLQSFSAAVTAYRGASEGDTKYILRMKNCSDWLGLLTDDWGEQSWRDRLSSQKVTGTNE</sequence>
<dbReference type="Proteomes" id="UP000317257">
    <property type="component" value="Unassembled WGS sequence"/>
</dbReference>
<feature type="domain" description="Ribonucleases P/MRP subunit Pop8-like" evidence="1">
    <location>
        <begin position="30"/>
        <end position="103"/>
    </location>
</feature>
<dbReference type="GO" id="GO:0000171">
    <property type="term" value="F:ribonuclease MRP activity"/>
    <property type="evidence" value="ECO:0007669"/>
    <property type="project" value="TreeGrafter"/>
</dbReference>
<proteinExistence type="predicted"/>
<dbReference type="InterPro" id="IPR049128">
    <property type="entry name" value="Pop8-like_dom"/>
</dbReference>
<dbReference type="PANTHER" id="PTHR28173:SF1">
    <property type="entry name" value="RIBONUCLEASES P_MRP PROTEIN SUBUNIT POP8"/>
    <property type="match status" value="1"/>
</dbReference>
<evidence type="ECO:0000313" key="2">
    <source>
        <dbReference type="EMBL" id="TWU77562.1"/>
    </source>
</evidence>
<dbReference type="AlphaFoldDB" id="A0A5C6GIC3"/>
<dbReference type="PANTHER" id="PTHR28173">
    <property type="entry name" value="RIBONUCLEASES P/MRP PROTEIN SUBUNIT POP8"/>
    <property type="match status" value="1"/>
</dbReference>
<protein>
    <recommendedName>
        <fullName evidence="1">Ribonucleases P/MRP subunit Pop8-like domain-containing protein</fullName>
    </recommendedName>
</protein>
<reference evidence="3" key="1">
    <citation type="submission" date="2018-12" db="EMBL/GenBank/DDBJ databases">
        <title>The complete genome of Metarhizium rileyi, a key fungal pathogen of Lepidoptera.</title>
        <authorList>
            <person name="Binneck E."/>
            <person name="Lastra C.C.L."/>
            <person name="Sosa-Gomez D.R."/>
        </authorList>
    </citation>
    <scope>NUCLEOTIDE SEQUENCE [LARGE SCALE GENOMIC DNA]</scope>
    <source>
        <strain evidence="3">Cep018-CH2</strain>
    </source>
</reference>
<evidence type="ECO:0000259" key="1">
    <source>
        <dbReference type="Pfam" id="PF20976"/>
    </source>
</evidence>